<evidence type="ECO:0000256" key="1">
    <source>
        <dbReference type="SAM" id="MobiDB-lite"/>
    </source>
</evidence>
<dbReference type="PANTHER" id="PTHR47326">
    <property type="entry name" value="TRANSPOSABLE ELEMENT TC3 TRANSPOSASE-LIKE PROTEIN"/>
    <property type="match status" value="1"/>
</dbReference>
<reference evidence="2 3" key="1">
    <citation type="submission" date="2023-02" db="EMBL/GenBank/DDBJ databases">
        <title>LHISI_Scaffold_Assembly.</title>
        <authorList>
            <person name="Stuart O.P."/>
            <person name="Cleave R."/>
            <person name="Magrath M.J.L."/>
            <person name="Mikheyev A.S."/>
        </authorList>
    </citation>
    <scope>NUCLEOTIDE SEQUENCE [LARGE SCALE GENOMIC DNA]</scope>
    <source>
        <strain evidence="2">Daus_M_001</strain>
        <tissue evidence="2">Leg muscle</tissue>
    </source>
</reference>
<keyword evidence="3" id="KW-1185">Reference proteome</keyword>
<feature type="region of interest" description="Disordered" evidence="1">
    <location>
        <begin position="91"/>
        <end position="115"/>
    </location>
</feature>
<protein>
    <submittedName>
        <fullName evidence="2">Uncharacterized protein</fullName>
    </submittedName>
</protein>
<sequence>MPLFGRFSRGSPASPAPSFRRRSIFTSITLIGSQDLAVTSRPNLSLFILQKLIRLATAVVIILVRHVLNRWHTRFQLRHFLKAASSTSNQKKEQLESFRERDNIKSTESRTGPWTKDEVDRSRWLRTISMSQHSTAFLPIQLAKMAWIGFKLGRIGVDQYWVHAQKTNKQSTSSLVYALDHVLCAVRYILPSPHSTRQTYVGVAATVEQLCVQRVSIHQGLRKYGTFRSPHEGVRHFEEEVLDKVEVNPPSNTSVIAHDIDVSLTSLWRVLRQLRLHTFHVKKPARLLPRRTVFNPRPGHSRNFACGNRAGRCHWTAVFFPRICSFPRPFIPSAVTYSPQSHPTALETSLLRATQITYLIRMRFSQIFMQQCNAELEFASRVLFIDEAYFTRDGYFSTHNSHVWTEENPRQAVMAVRHQQLLDRLSSNTFRRPGVPQLSGQRFDMMVPCRVLSVLGEAAQCHGHHGHPTSHIPSISSCGATQRLVCTLRLWGTAKFSYNEYKGHATRFKPLLASSRGSARPYISFATSEIKRRAAILNT</sequence>
<dbReference type="EMBL" id="JARBHB010000001">
    <property type="protein sequence ID" value="KAJ8896066.1"/>
    <property type="molecule type" value="Genomic_DNA"/>
</dbReference>
<dbReference type="PANTHER" id="PTHR47326:SF1">
    <property type="entry name" value="HTH PSQ-TYPE DOMAIN-CONTAINING PROTEIN"/>
    <property type="match status" value="1"/>
</dbReference>
<gene>
    <name evidence="2" type="ORF">PR048_001408</name>
</gene>
<proteinExistence type="predicted"/>
<accession>A0ABQ9IHD5</accession>
<organism evidence="2 3">
    <name type="scientific">Dryococelus australis</name>
    <dbReference type="NCBI Taxonomy" id="614101"/>
    <lineage>
        <taxon>Eukaryota</taxon>
        <taxon>Metazoa</taxon>
        <taxon>Ecdysozoa</taxon>
        <taxon>Arthropoda</taxon>
        <taxon>Hexapoda</taxon>
        <taxon>Insecta</taxon>
        <taxon>Pterygota</taxon>
        <taxon>Neoptera</taxon>
        <taxon>Polyneoptera</taxon>
        <taxon>Phasmatodea</taxon>
        <taxon>Verophasmatodea</taxon>
        <taxon>Anareolatae</taxon>
        <taxon>Phasmatidae</taxon>
        <taxon>Eurycanthinae</taxon>
        <taxon>Dryococelus</taxon>
    </lineage>
</organism>
<comment type="caution">
    <text evidence="2">The sequence shown here is derived from an EMBL/GenBank/DDBJ whole genome shotgun (WGS) entry which is preliminary data.</text>
</comment>
<name>A0ABQ9IHD5_9NEOP</name>
<feature type="compositionally biased region" description="Basic and acidic residues" evidence="1">
    <location>
        <begin position="91"/>
        <end position="108"/>
    </location>
</feature>
<dbReference type="Proteomes" id="UP001159363">
    <property type="component" value="Chromosome 1"/>
</dbReference>
<evidence type="ECO:0000313" key="3">
    <source>
        <dbReference type="Proteomes" id="UP001159363"/>
    </source>
</evidence>
<evidence type="ECO:0000313" key="2">
    <source>
        <dbReference type="EMBL" id="KAJ8896066.1"/>
    </source>
</evidence>